<evidence type="ECO:0000313" key="1">
    <source>
        <dbReference type="EMBL" id="KRL86430.1"/>
    </source>
</evidence>
<name>A0A0R1U0E8_9LACO</name>
<sequence>MTNWVEVGRKLRPVIQYRTEAKGVEKLDAYANLFDLAGLNETGRKLHQARADIDRNLQNLLHHMGALAVEEAVKQERGMVGHGRSGYVPTGNLMRSIDQHDDDGVTQVYPDATASDGETEYGGFVETGTRWHPESTPYMAQANATLQKRTQEELDGLAKFVFGGE</sequence>
<keyword evidence="2" id="KW-1185">Reference proteome</keyword>
<dbReference type="EMBL" id="AZFJ01000045">
    <property type="protein sequence ID" value="KRL86430.1"/>
    <property type="molecule type" value="Genomic_DNA"/>
</dbReference>
<protein>
    <recommendedName>
        <fullName evidence="3">Phage protein, HK97 gp10 family</fullName>
    </recommendedName>
</protein>
<organism evidence="1 2">
    <name type="scientific">Lacticaseibacillus pantheris DSM 15945 = JCM 12539 = NBRC 106106</name>
    <dbReference type="NCBI Taxonomy" id="1423783"/>
    <lineage>
        <taxon>Bacteria</taxon>
        <taxon>Bacillati</taxon>
        <taxon>Bacillota</taxon>
        <taxon>Bacilli</taxon>
        <taxon>Lactobacillales</taxon>
        <taxon>Lactobacillaceae</taxon>
        <taxon>Lacticaseibacillus</taxon>
    </lineage>
</organism>
<dbReference type="Proteomes" id="UP000051922">
    <property type="component" value="Unassembled WGS sequence"/>
</dbReference>
<evidence type="ECO:0000313" key="2">
    <source>
        <dbReference type="Proteomes" id="UP000051922"/>
    </source>
</evidence>
<proteinExistence type="predicted"/>
<reference evidence="1 2" key="1">
    <citation type="journal article" date="2015" name="Genome Announc.">
        <title>Expanding the biotechnology potential of lactobacilli through comparative genomics of 213 strains and associated genera.</title>
        <authorList>
            <person name="Sun Z."/>
            <person name="Harris H.M."/>
            <person name="McCann A."/>
            <person name="Guo C."/>
            <person name="Argimon S."/>
            <person name="Zhang W."/>
            <person name="Yang X."/>
            <person name="Jeffery I.B."/>
            <person name="Cooney J.C."/>
            <person name="Kagawa T.F."/>
            <person name="Liu W."/>
            <person name="Song Y."/>
            <person name="Salvetti E."/>
            <person name="Wrobel A."/>
            <person name="Rasinkangas P."/>
            <person name="Parkhill J."/>
            <person name="Rea M.C."/>
            <person name="O'Sullivan O."/>
            <person name="Ritari J."/>
            <person name="Douillard F.P."/>
            <person name="Paul Ross R."/>
            <person name="Yang R."/>
            <person name="Briner A.E."/>
            <person name="Felis G.E."/>
            <person name="de Vos W.M."/>
            <person name="Barrangou R."/>
            <person name="Klaenhammer T.R."/>
            <person name="Caufield P.W."/>
            <person name="Cui Y."/>
            <person name="Zhang H."/>
            <person name="O'Toole P.W."/>
        </authorList>
    </citation>
    <scope>NUCLEOTIDE SEQUENCE [LARGE SCALE GENOMIC DNA]</scope>
    <source>
        <strain evidence="1 2">DSM 15945</strain>
    </source>
</reference>
<accession>A0A0R1U0E8</accession>
<dbReference type="STRING" id="1423783.FC50_GL000952"/>
<dbReference type="RefSeq" id="WP_054651363.1">
    <property type="nucleotide sequence ID" value="NZ_AZFJ01000045.1"/>
</dbReference>
<dbReference type="OrthoDB" id="2286453at2"/>
<evidence type="ECO:0008006" key="3">
    <source>
        <dbReference type="Google" id="ProtNLM"/>
    </source>
</evidence>
<gene>
    <name evidence="1" type="ORF">FC50_GL000952</name>
</gene>
<dbReference type="PATRIC" id="fig|1423783.4.peg.985"/>
<comment type="caution">
    <text evidence="1">The sequence shown here is derived from an EMBL/GenBank/DDBJ whole genome shotgun (WGS) entry which is preliminary data.</text>
</comment>
<dbReference type="AlphaFoldDB" id="A0A0R1U0E8"/>